<dbReference type="InterPro" id="IPR005149">
    <property type="entry name" value="Tscrpt_reg_PadR_N"/>
</dbReference>
<gene>
    <name evidence="2" type="ORF">DS742_19030</name>
</gene>
<accession>A0A3E2N8M1</accession>
<evidence type="ECO:0000313" key="3">
    <source>
        <dbReference type="Proteomes" id="UP000260680"/>
    </source>
</evidence>
<organism evidence="2 3">
    <name type="scientific">Lacrimispora amygdalina</name>
    <dbReference type="NCBI Taxonomy" id="253257"/>
    <lineage>
        <taxon>Bacteria</taxon>
        <taxon>Bacillati</taxon>
        <taxon>Bacillota</taxon>
        <taxon>Clostridia</taxon>
        <taxon>Lachnospirales</taxon>
        <taxon>Lachnospiraceae</taxon>
        <taxon>Lacrimispora</taxon>
    </lineage>
</organism>
<comment type="caution">
    <text evidence="2">The sequence shown here is derived from an EMBL/GenBank/DDBJ whole genome shotgun (WGS) entry which is preliminary data.</text>
</comment>
<dbReference type="Gene3D" id="1.10.10.10">
    <property type="entry name" value="Winged helix-like DNA-binding domain superfamily/Winged helix DNA-binding domain"/>
    <property type="match status" value="1"/>
</dbReference>
<proteinExistence type="predicted"/>
<evidence type="ECO:0000313" key="2">
    <source>
        <dbReference type="EMBL" id="RFZ77357.1"/>
    </source>
</evidence>
<dbReference type="Pfam" id="PF03551">
    <property type="entry name" value="PadR"/>
    <property type="match status" value="1"/>
</dbReference>
<dbReference type="InterPro" id="IPR036390">
    <property type="entry name" value="WH_DNA-bd_sf"/>
</dbReference>
<dbReference type="InterPro" id="IPR036388">
    <property type="entry name" value="WH-like_DNA-bd_sf"/>
</dbReference>
<dbReference type="AlphaFoldDB" id="A0A3E2N8M1"/>
<dbReference type="OrthoDB" id="9814826at2"/>
<protein>
    <submittedName>
        <fullName evidence="2">PadR family transcriptional regulator</fullName>
    </submittedName>
</protein>
<dbReference type="Proteomes" id="UP000260680">
    <property type="component" value="Unassembled WGS sequence"/>
</dbReference>
<dbReference type="InterPro" id="IPR052509">
    <property type="entry name" value="Metal_resp_DNA-bind_regulator"/>
</dbReference>
<dbReference type="PANTHER" id="PTHR33169:SF13">
    <property type="entry name" value="PADR-FAMILY TRANSCRIPTIONAL REGULATOR"/>
    <property type="match status" value="1"/>
</dbReference>
<dbReference type="PANTHER" id="PTHR33169">
    <property type="entry name" value="PADR-FAMILY TRANSCRIPTIONAL REGULATOR"/>
    <property type="match status" value="1"/>
</dbReference>
<name>A0A3E2N8M1_9FIRM</name>
<sequence>MRDNIKGGALTETTFLVLLAVYKPNHGYGIMQFIDKVTDGRVVLGAGTLYGAVNALVKKKWIIPYDDEFDSKKKEYVITDAGRQIAEGELKRLEEVLKLASTIILGGKNG</sequence>
<evidence type="ECO:0000259" key="1">
    <source>
        <dbReference type="Pfam" id="PF03551"/>
    </source>
</evidence>
<feature type="domain" description="Transcription regulator PadR N-terminal" evidence="1">
    <location>
        <begin position="18"/>
        <end position="84"/>
    </location>
</feature>
<dbReference type="SUPFAM" id="SSF46785">
    <property type="entry name" value="Winged helix' DNA-binding domain"/>
    <property type="match status" value="1"/>
</dbReference>
<dbReference type="EMBL" id="QOHO01000064">
    <property type="protein sequence ID" value="RFZ77357.1"/>
    <property type="molecule type" value="Genomic_DNA"/>
</dbReference>
<reference evidence="2 3" key="1">
    <citation type="submission" date="2018-07" db="EMBL/GenBank/DDBJ databases">
        <title>New species, Clostridium PI-S10-A1B.</title>
        <authorList>
            <person name="Krishna G."/>
            <person name="Summeta K."/>
            <person name="Shikha S."/>
            <person name="Prabhu P.B."/>
            <person name="Suresh K."/>
        </authorList>
    </citation>
    <scope>NUCLEOTIDE SEQUENCE [LARGE SCALE GENOMIC DNA]</scope>
    <source>
        <strain evidence="2 3">PI-S10-A1B</strain>
    </source>
</reference>